<evidence type="ECO:0000313" key="1">
    <source>
        <dbReference type="EMBL" id="RNF32950.1"/>
    </source>
</evidence>
<proteinExistence type="predicted"/>
<organism evidence="1 2">
    <name type="scientific">Paracoccus methylarcula</name>
    <dbReference type="NCBI Taxonomy" id="72022"/>
    <lineage>
        <taxon>Bacteria</taxon>
        <taxon>Pseudomonadati</taxon>
        <taxon>Pseudomonadota</taxon>
        <taxon>Alphaproteobacteria</taxon>
        <taxon>Rhodobacterales</taxon>
        <taxon>Paracoccaceae</taxon>
        <taxon>Paracoccus</taxon>
    </lineage>
</organism>
<name>A0A3R7P2G7_9RHOB</name>
<sequence length="60" mass="6703">MAKAIFHREFHYSSRTRNAGWSAYPKAEAQSFPREFIEAAVKAGCAERVDSNCVGREVPA</sequence>
<evidence type="ECO:0000313" key="2">
    <source>
        <dbReference type="Proteomes" id="UP000238137"/>
    </source>
</evidence>
<reference evidence="1" key="1">
    <citation type="submission" date="2018-05" db="EMBL/GenBank/DDBJ databases">
        <title>Reclassification of Methylarcula marina and Methylarcula terricola as Paracoccus methylarcula sp.nov., comb.nov. and Paracoccus terricola comb.nov.</title>
        <authorList>
            <person name="Shmareva M.N."/>
            <person name="Doronina N.V."/>
            <person name="Vasilenko O.V."/>
            <person name="Tarlachkov S.V."/>
            <person name="Trotsenko Y.A."/>
        </authorList>
    </citation>
    <scope>NUCLEOTIDE SEQUENCE [LARGE SCALE GENOMIC DNA]</scope>
    <source>
        <strain evidence="1">VKM B-2159</strain>
    </source>
</reference>
<dbReference type="OrthoDB" id="7779022at2"/>
<dbReference type="AlphaFoldDB" id="A0A3R7P2G7"/>
<accession>A0A3R7P2G7</accession>
<protein>
    <submittedName>
        <fullName evidence="1">Uncharacterized protein</fullName>
    </submittedName>
</protein>
<gene>
    <name evidence="1" type="ORF">A7A09_019245</name>
</gene>
<dbReference type="EMBL" id="PXNQ02000015">
    <property type="protein sequence ID" value="RNF32950.1"/>
    <property type="molecule type" value="Genomic_DNA"/>
</dbReference>
<keyword evidence="2" id="KW-1185">Reference proteome</keyword>
<comment type="caution">
    <text evidence="1">The sequence shown here is derived from an EMBL/GenBank/DDBJ whole genome shotgun (WGS) entry which is preliminary data.</text>
</comment>
<dbReference type="Proteomes" id="UP000238137">
    <property type="component" value="Unassembled WGS sequence"/>
</dbReference>